<proteinExistence type="predicted"/>
<dbReference type="RefSeq" id="WP_269307985.1">
    <property type="nucleotide sequence ID" value="NZ_CP098242.1"/>
</dbReference>
<gene>
    <name evidence="1" type="ORF">NB640_06755</name>
</gene>
<organism evidence="1 2">
    <name type="scientific">Oxalobacter vibrioformis</name>
    <dbReference type="NCBI Taxonomy" id="933080"/>
    <lineage>
        <taxon>Bacteria</taxon>
        <taxon>Pseudomonadati</taxon>
        <taxon>Pseudomonadota</taxon>
        <taxon>Betaproteobacteria</taxon>
        <taxon>Burkholderiales</taxon>
        <taxon>Oxalobacteraceae</taxon>
        <taxon>Oxalobacter</taxon>
    </lineage>
</organism>
<dbReference type="Proteomes" id="UP001156215">
    <property type="component" value="Chromosome"/>
</dbReference>
<dbReference type="AlphaFoldDB" id="A0A9E9LY25"/>
<sequence>MTVRYNRDSTAPLCFLLLYEEVYISRYPDSEWETSHPDNQGDFSITADVNLTKNSQPDPAKSPFRQQLDNERIRRENQNAFFGVPKQKEQTAPIHDLAGSLVSKPVDKDKFKWNWSGKHDEMFRFRPDEPAHNAVLNGLDAIGQLNINPNPLEEGSREPTWERQFQGPSFRAVPERVDPDAKMLERIRNIPSFYENAIQRANEDETSVKGPAAYQRDFLTGNNAGMRQSDQLRNANEWRRQKAGSIYNHAALGAASGVLGSTPGKALGLGAEALNQASQLGGREKLLQTPADMQQTVKKTQELMYRTDPFLTNSDGKSTGAGMTAQTLGEMMEIVPEALFLNGLAKRWGIQAATGAIPIDMAHAVYRKFQDVVSQLDNLPPEALTSNAEFMEHYQRVEKYDGNKNPEETMRKAKAAFAQNKASQQVGASAITNMLGLAMSRMTPGDKEGFFLNLGKTGAILKVIDFTSEYINKAMGNGNIMHAGDTGIAD</sequence>
<protein>
    <submittedName>
        <fullName evidence="1">Uncharacterized protein</fullName>
    </submittedName>
</protein>
<keyword evidence="2" id="KW-1185">Reference proteome</keyword>
<evidence type="ECO:0000313" key="1">
    <source>
        <dbReference type="EMBL" id="WAW08993.1"/>
    </source>
</evidence>
<name>A0A9E9LY25_9BURK</name>
<dbReference type="KEGG" id="ovb:NB640_06755"/>
<evidence type="ECO:0000313" key="2">
    <source>
        <dbReference type="Proteomes" id="UP001156215"/>
    </source>
</evidence>
<accession>A0A9E9LY25</accession>
<reference evidence="1" key="1">
    <citation type="journal article" date="2022" name="Front. Microbiol.">
        <title>New perspectives on an old grouping: The genomic and phenotypic variability of Oxalobacter formigenes and the implications for calcium oxalate stone prevention.</title>
        <authorList>
            <person name="Chmiel J.A."/>
            <person name="Carr C."/>
            <person name="Stuivenberg G.A."/>
            <person name="Venema R."/>
            <person name="Chanyi R.M."/>
            <person name="Al K.F."/>
            <person name="Giguere D."/>
            <person name="Say H."/>
            <person name="Akouris P.P."/>
            <person name="Dominguez Romero S.A."/>
            <person name="Kwong A."/>
            <person name="Tai V."/>
            <person name="Koval S.F."/>
            <person name="Razvi H."/>
            <person name="Bjazevic J."/>
            <person name="Burton J.P."/>
        </authorList>
    </citation>
    <scope>NUCLEOTIDE SEQUENCE</scope>
    <source>
        <strain evidence="1">WoOx3</strain>
    </source>
</reference>
<dbReference type="EMBL" id="CP098242">
    <property type="protein sequence ID" value="WAW08993.1"/>
    <property type="molecule type" value="Genomic_DNA"/>
</dbReference>